<dbReference type="InterPro" id="IPR045069">
    <property type="entry name" value="MATE_euk"/>
</dbReference>
<feature type="transmembrane region" description="Helical" evidence="6">
    <location>
        <begin position="431"/>
        <end position="452"/>
    </location>
</feature>
<dbReference type="EMBL" id="BAAFJT010000019">
    <property type="protein sequence ID" value="GAB0198185.1"/>
    <property type="molecule type" value="Genomic_DNA"/>
</dbReference>
<feature type="transmembrane region" description="Helical" evidence="6">
    <location>
        <begin position="332"/>
        <end position="360"/>
    </location>
</feature>
<dbReference type="Proteomes" id="UP001623348">
    <property type="component" value="Unassembled WGS sequence"/>
</dbReference>
<evidence type="ECO:0000256" key="6">
    <source>
        <dbReference type="RuleBase" id="RU004914"/>
    </source>
</evidence>
<feature type="transmembrane region" description="Helical" evidence="6">
    <location>
        <begin position="41"/>
        <end position="61"/>
    </location>
</feature>
<accession>A0ABC9XKG4</accession>
<name>A0ABC9XKG4_GRUJA</name>
<evidence type="ECO:0000256" key="5">
    <source>
        <dbReference type="ARBA" id="ARBA00023136"/>
    </source>
</evidence>
<evidence type="ECO:0000313" key="8">
    <source>
        <dbReference type="Proteomes" id="UP001623348"/>
    </source>
</evidence>
<feature type="transmembrane region" description="Helical" evidence="6">
    <location>
        <begin position="68"/>
        <end position="90"/>
    </location>
</feature>
<gene>
    <name evidence="7" type="ORF">GRJ2_002283900</name>
</gene>
<keyword evidence="5 6" id="KW-0472">Membrane</keyword>
<feature type="transmembrane region" description="Helical" evidence="6">
    <location>
        <begin position="251"/>
        <end position="270"/>
    </location>
</feature>
<proteinExistence type="inferred from homology"/>
<reference evidence="7 8" key="1">
    <citation type="submission" date="2024-06" db="EMBL/GenBank/DDBJ databases">
        <title>The draft genome of Grus japonensis, version 3.</title>
        <authorList>
            <person name="Nabeshima K."/>
            <person name="Suzuki S."/>
            <person name="Onuma M."/>
        </authorList>
    </citation>
    <scope>NUCLEOTIDE SEQUENCE [LARGE SCALE GENOMIC DNA]</scope>
    <source>
        <strain evidence="7 8">451A</strain>
    </source>
</reference>
<keyword evidence="4 6" id="KW-1133">Transmembrane helix</keyword>
<protein>
    <recommendedName>
        <fullName evidence="6">Multidrug and toxin extrusion protein</fullName>
    </recommendedName>
</protein>
<comment type="caution">
    <text evidence="7">The sequence shown here is derived from an EMBL/GenBank/DDBJ whole genome shotgun (WGS) entry which is preliminary data.</text>
</comment>
<evidence type="ECO:0000256" key="3">
    <source>
        <dbReference type="ARBA" id="ARBA00022692"/>
    </source>
</evidence>
<keyword evidence="3 6" id="KW-0812">Transmembrane</keyword>
<dbReference type="GO" id="GO:0016020">
    <property type="term" value="C:membrane"/>
    <property type="evidence" value="ECO:0007669"/>
    <property type="project" value="UniProtKB-SubCell"/>
</dbReference>
<feature type="transmembrane region" description="Helical" evidence="6">
    <location>
        <begin position="151"/>
        <end position="168"/>
    </location>
</feature>
<feature type="transmembrane region" description="Helical" evidence="6">
    <location>
        <begin position="212"/>
        <end position="231"/>
    </location>
</feature>
<dbReference type="NCBIfam" id="TIGR00797">
    <property type="entry name" value="matE"/>
    <property type="match status" value="1"/>
</dbReference>
<feature type="transmembrane region" description="Helical" evidence="6">
    <location>
        <begin position="404"/>
        <end position="425"/>
    </location>
</feature>
<organism evidence="7 8">
    <name type="scientific">Grus japonensis</name>
    <name type="common">Japanese crane</name>
    <name type="synonym">Red-crowned crane</name>
    <dbReference type="NCBI Taxonomy" id="30415"/>
    <lineage>
        <taxon>Eukaryota</taxon>
        <taxon>Metazoa</taxon>
        <taxon>Chordata</taxon>
        <taxon>Craniata</taxon>
        <taxon>Vertebrata</taxon>
        <taxon>Euteleostomi</taxon>
        <taxon>Archelosauria</taxon>
        <taxon>Archosauria</taxon>
        <taxon>Dinosauria</taxon>
        <taxon>Saurischia</taxon>
        <taxon>Theropoda</taxon>
        <taxon>Coelurosauria</taxon>
        <taxon>Aves</taxon>
        <taxon>Neognathae</taxon>
        <taxon>Neoaves</taxon>
        <taxon>Gruiformes</taxon>
        <taxon>Gruidae</taxon>
        <taxon>Grus</taxon>
    </lineage>
</organism>
<sequence length="568" mass="60459">MAAAAAAAAAAARCLRGARRLLPAGARRESCELARLAGPVFVAQMLGFLISVVSSIFCGHLGKAELDAVTLAVSVINVTGISIGSGLASACDTLMSQTYGGKNLKQVGTILQQGILILLLCCFPCWALFINTERILLLIRQDPEVSRLTQVYVMIFIPALPAAFLYQLQTRYLLSQAIILPQVLTGIAANILNVGMNAFFLYALKLGMVGSAWANTVSQYTQAILLFLYVWWKKIHVETWGGWTRDCLLDWGSFIRLAVPGMLMMCIEWWTFEIGSFLAGLLSVVELGAQSVIYELSSAAYMVPLGFSVAVSVRVGNALGSGDVVQAKTSCITALLCAGIFAVVVATLLGTLKDVVGYIFTNDKEIVILVSKVMIIFAPFHLFDATAATCGGVLRGTGKQKMGAIANAIGYYAIGLPIGISLMFAAKMGVLGLWVGMIVCISLQALSFSAFVMRMDWKKAAEEAQVRAGLKKQLEDVNSNGTAANKTSAVDYVSVDTDTADTVVLPENIVGGERQPDHQLITQEEPAVTPAPPAVAWRALIIRRVLAAGAAVAVLLVGVLVRLLTGNG</sequence>
<feature type="transmembrane region" description="Helical" evidence="6">
    <location>
        <begin position="110"/>
        <end position="130"/>
    </location>
</feature>
<dbReference type="CDD" id="cd13132">
    <property type="entry name" value="MATE_eukaryotic"/>
    <property type="match status" value="1"/>
</dbReference>
<evidence type="ECO:0000313" key="7">
    <source>
        <dbReference type="EMBL" id="GAB0198185.1"/>
    </source>
</evidence>
<feature type="transmembrane region" description="Helical" evidence="6">
    <location>
        <begin position="174"/>
        <end position="200"/>
    </location>
</feature>
<dbReference type="InterPro" id="IPR002528">
    <property type="entry name" value="MATE_fam"/>
</dbReference>
<comment type="similarity">
    <text evidence="2 6">Belongs to the multi antimicrobial extrusion (MATE) (TC 2.A.66.1) family.</text>
</comment>
<dbReference type="AlphaFoldDB" id="A0ABC9XKG4"/>
<dbReference type="Pfam" id="PF01554">
    <property type="entry name" value="MatE"/>
    <property type="match status" value="2"/>
</dbReference>
<comment type="subcellular location">
    <subcellularLocation>
        <location evidence="1">Membrane</location>
        <topology evidence="1">Multi-pass membrane protein</topology>
    </subcellularLocation>
</comment>
<dbReference type="PANTHER" id="PTHR11206">
    <property type="entry name" value="MULTIDRUG RESISTANCE PROTEIN"/>
    <property type="match status" value="1"/>
</dbReference>
<feature type="transmembrane region" description="Helical" evidence="6">
    <location>
        <begin position="366"/>
        <end position="383"/>
    </location>
</feature>
<keyword evidence="8" id="KW-1185">Reference proteome</keyword>
<evidence type="ECO:0000256" key="2">
    <source>
        <dbReference type="ARBA" id="ARBA00010199"/>
    </source>
</evidence>
<evidence type="ECO:0000256" key="4">
    <source>
        <dbReference type="ARBA" id="ARBA00022989"/>
    </source>
</evidence>
<evidence type="ECO:0000256" key="1">
    <source>
        <dbReference type="ARBA" id="ARBA00004141"/>
    </source>
</evidence>
<dbReference type="GO" id="GO:0015297">
    <property type="term" value="F:antiporter activity"/>
    <property type="evidence" value="ECO:0007669"/>
    <property type="project" value="UniProtKB-ARBA"/>
</dbReference>
<feature type="transmembrane region" description="Helical" evidence="6">
    <location>
        <begin position="545"/>
        <end position="565"/>
    </location>
</feature>